<dbReference type="AlphaFoldDB" id="A0A2H3B9X4"/>
<keyword evidence="3" id="KW-0238">DNA-binding</keyword>
<feature type="compositionally biased region" description="Polar residues" evidence="6">
    <location>
        <begin position="73"/>
        <end position="86"/>
    </location>
</feature>
<evidence type="ECO:0000256" key="2">
    <source>
        <dbReference type="ARBA" id="ARBA00023015"/>
    </source>
</evidence>
<name>A0A2H3B9X4_9AGAR</name>
<evidence type="ECO:0000313" key="8">
    <source>
        <dbReference type="EMBL" id="PBK66480.1"/>
    </source>
</evidence>
<protein>
    <recommendedName>
        <fullName evidence="7">Xylanolytic transcriptional activator regulatory domain-containing protein</fullName>
    </recommendedName>
</protein>
<dbReference type="STRING" id="1076256.A0A2H3B9X4"/>
<dbReference type="InterPro" id="IPR051089">
    <property type="entry name" value="prtT"/>
</dbReference>
<comment type="subcellular location">
    <subcellularLocation>
        <location evidence="1">Nucleus</location>
    </subcellularLocation>
</comment>
<dbReference type="PANTHER" id="PTHR31845:SF19">
    <property type="entry name" value="TRANSCRIPTION FACTOR DOMAIN-CONTAINING PROTEIN"/>
    <property type="match status" value="1"/>
</dbReference>
<evidence type="ECO:0000259" key="7">
    <source>
        <dbReference type="SMART" id="SM00906"/>
    </source>
</evidence>
<gene>
    <name evidence="8" type="ORF">ARMSODRAFT_1021285</name>
</gene>
<sequence length="692" mass="79724">MKCEFPPDEKVCKRCKPKGYRCIVEAPKPKVYKRERLLSKIRQKDAVIESLLKQLYNPYLATPHSIDEYRKSISPSDANNPRSSFNPPHGDDEEPNEEGTGRFLREEQHNLLSYGDREAQEHKQMQAAFDASLYVPVGLIPDLLRFSSSKGKEKGREDVQHGIAWHYEAREGSSEHGSSLCRLKELDSPDILVLGLVTLEDAEQLFDIFYKYINPFIAILDPVLFTPKLTLARCPVLFMVICAITSRYHAPKSSIYPMAMRFAKHSAAKALIHDEMKSVELCQAYILMSMYTVPERSWDRDLSWIYTGLAISIATALRLDQTPKIDSVTENEEREYFNRVRVWKFCFLLDQTTAVQFGKPRMMKEDTVIHHSGEWYKQSQYALDYGQSGLINSERENLRDVTMRYDVEIEILKEQWKRKFKAGGDHGHGSMFRRGLLHFFVTYFRLVMVSFGFHHVFHTGIKAWYDYFFSKSLKCATSVIRCITEELAPGGFMRYAPDCIFMCVAFAAVFLFKLLRPEFSSLLEKADKDESIDLLGILIDKFSSSDIAVDDRHTPKLYARFLATLLSKYRRNIPHEKAVGDLQTVPTKNTDVQTYVAGEMSDDCGNYQQSRIIQDQNYDSSGRQWPQPQIPTYKPEATHTAGVWPQFGDGMEFLYITHEGENTGNGEPGSQGVVWGDVDAWIYMIRRKFFRM</sequence>
<evidence type="ECO:0000256" key="5">
    <source>
        <dbReference type="ARBA" id="ARBA00023242"/>
    </source>
</evidence>
<dbReference type="SMART" id="SM00906">
    <property type="entry name" value="Fungal_trans"/>
    <property type="match status" value="1"/>
</dbReference>
<feature type="region of interest" description="Disordered" evidence="6">
    <location>
        <begin position="70"/>
        <end position="99"/>
    </location>
</feature>
<evidence type="ECO:0000256" key="3">
    <source>
        <dbReference type="ARBA" id="ARBA00023125"/>
    </source>
</evidence>
<evidence type="ECO:0000256" key="6">
    <source>
        <dbReference type="SAM" id="MobiDB-lite"/>
    </source>
</evidence>
<organism evidence="8 9">
    <name type="scientific">Armillaria solidipes</name>
    <dbReference type="NCBI Taxonomy" id="1076256"/>
    <lineage>
        <taxon>Eukaryota</taxon>
        <taxon>Fungi</taxon>
        <taxon>Dikarya</taxon>
        <taxon>Basidiomycota</taxon>
        <taxon>Agaricomycotina</taxon>
        <taxon>Agaricomycetes</taxon>
        <taxon>Agaricomycetidae</taxon>
        <taxon>Agaricales</taxon>
        <taxon>Marasmiineae</taxon>
        <taxon>Physalacriaceae</taxon>
        <taxon>Armillaria</taxon>
    </lineage>
</organism>
<dbReference type="EMBL" id="KZ293440">
    <property type="protein sequence ID" value="PBK66480.1"/>
    <property type="molecule type" value="Genomic_DNA"/>
</dbReference>
<dbReference type="GO" id="GO:0000976">
    <property type="term" value="F:transcription cis-regulatory region binding"/>
    <property type="evidence" value="ECO:0007669"/>
    <property type="project" value="TreeGrafter"/>
</dbReference>
<dbReference type="GO" id="GO:0006351">
    <property type="term" value="P:DNA-templated transcription"/>
    <property type="evidence" value="ECO:0007669"/>
    <property type="project" value="InterPro"/>
</dbReference>
<evidence type="ECO:0000256" key="4">
    <source>
        <dbReference type="ARBA" id="ARBA00023163"/>
    </source>
</evidence>
<evidence type="ECO:0000256" key="1">
    <source>
        <dbReference type="ARBA" id="ARBA00004123"/>
    </source>
</evidence>
<dbReference type="CDD" id="cd12148">
    <property type="entry name" value="fungal_TF_MHR"/>
    <property type="match status" value="1"/>
</dbReference>
<dbReference type="Proteomes" id="UP000218334">
    <property type="component" value="Unassembled WGS sequence"/>
</dbReference>
<dbReference type="GO" id="GO:0000981">
    <property type="term" value="F:DNA-binding transcription factor activity, RNA polymerase II-specific"/>
    <property type="evidence" value="ECO:0007669"/>
    <property type="project" value="TreeGrafter"/>
</dbReference>
<reference evidence="9" key="1">
    <citation type="journal article" date="2017" name="Nat. Ecol. Evol.">
        <title>Genome expansion and lineage-specific genetic innovations in the forest pathogenic fungi Armillaria.</title>
        <authorList>
            <person name="Sipos G."/>
            <person name="Prasanna A.N."/>
            <person name="Walter M.C."/>
            <person name="O'Connor E."/>
            <person name="Balint B."/>
            <person name="Krizsan K."/>
            <person name="Kiss B."/>
            <person name="Hess J."/>
            <person name="Varga T."/>
            <person name="Slot J."/>
            <person name="Riley R."/>
            <person name="Boka B."/>
            <person name="Rigling D."/>
            <person name="Barry K."/>
            <person name="Lee J."/>
            <person name="Mihaltcheva S."/>
            <person name="LaButti K."/>
            <person name="Lipzen A."/>
            <person name="Waldron R."/>
            <person name="Moloney N.M."/>
            <person name="Sperisen C."/>
            <person name="Kredics L."/>
            <person name="Vagvoelgyi C."/>
            <person name="Patrignani A."/>
            <person name="Fitzpatrick D."/>
            <person name="Nagy I."/>
            <person name="Doyle S."/>
            <person name="Anderson J.B."/>
            <person name="Grigoriev I.V."/>
            <person name="Gueldener U."/>
            <person name="Muensterkoetter M."/>
            <person name="Nagy L.G."/>
        </authorList>
    </citation>
    <scope>NUCLEOTIDE SEQUENCE [LARGE SCALE GENOMIC DNA]</scope>
    <source>
        <strain evidence="9">28-4</strain>
    </source>
</reference>
<dbReference type="PANTHER" id="PTHR31845">
    <property type="entry name" value="FINGER DOMAIN PROTEIN, PUTATIVE-RELATED"/>
    <property type="match status" value="1"/>
</dbReference>
<keyword evidence="5" id="KW-0539">Nucleus</keyword>
<dbReference type="Pfam" id="PF04082">
    <property type="entry name" value="Fungal_trans"/>
    <property type="match status" value="1"/>
</dbReference>
<proteinExistence type="predicted"/>
<feature type="domain" description="Xylanolytic transcriptional activator regulatory" evidence="7">
    <location>
        <begin position="303"/>
        <end position="378"/>
    </location>
</feature>
<keyword evidence="9" id="KW-1185">Reference proteome</keyword>
<dbReference type="GO" id="GO:0005634">
    <property type="term" value="C:nucleus"/>
    <property type="evidence" value="ECO:0007669"/>
    <property type="project" value="UniProtKB-SubCell"/>
</dbReference>
<keyword evidence="4" id="KW-0804">Transcription</keyword>
<dbReference type="InterPro" id="IPR007219">
    <property type="entry name" value="XnlR_reg_dom"/>
</dbReference>
<accession>A0A2H3B9X4</accession>
<dbReference type="GO" id="GO:0008270">
    <property type="term" value="F:zinc ion binding"/>
    <property type="evidence" value="ECO:0007669"/>
    <property type="project" value="InterPro"/>
</dbReference>
<keyword evidence="2" id="KW-0805">Transcription regulation</keyword>
<evidence type="ECO:0000313" key="9">
    <source>
        <dbReference type="Proteomes" id="UP000218334"/>
    </source>
</evidence>